<dbReference type="InterPro" id="IPR035919">
    <property type="entry name" value="EAL_sf"/>
</dbReference>
<dbReference type="Pfam" id="PF00563">
    <property type="entry name" value="EAL"/>
    <property type="match status" value="1"/>
</dbReference>
<dbReference type="Gene3D" id="3.30.70.270">
    <property type="match status" value="1"/>
</dbReference>
<dbReference type="RefSeq" id="WP_263713514.1">
    <property type="nucleotide sequence ID" value="NZ_JAOWKX010000009.1"/>
</dbReference>
<dbReference type="CDD" id="cd01949">
    <property type="entry name" value="GGDEF"/>
    <property type="match status" value="1"/>
</dbReference>
<reference evidence="4 5" key="1">
    <citation type="submission" date="2022-10" db="EMBL/GenBank/DDBJ databases">
        <title>Aestuariibacter sp. AA17 isolated from Montipora capitata coral fragment.</title>
        <authorList>
            <person name="Emsley S.A."/>
            <person name="Pfannmuller K.M."/>
            <person name="Loughran R.M."/>
            <person name="Shlafstein M."/>
            <person name="Papke E."/>
            <person name="Saw J.H."/>
            <person name="Ushijima B."/>
            <person name="Videau P."/>
        </authorList>
    </citation>
    <scope>NUCLEOTIDE SEQUENCE [LARGE SCALE GENOMIC DNA]</scope>
    <source>
        <strain evidence="4 5">AA17</strain>
    </source>
</reference>
<evidence type="ECO:0000313" key="4">
    <source>
        <dbReference type="EMBL" id="MCV2886228.1"/>
    </source>
</evidence>
<keyword evidence="1" id="KW-0472">Membrane</keyword>
<proteinExistence type="predicted"/>
<accession>A0ABT3AC69</accession>
<feature type="transmembrane region" description="Helical" evidence="1">
    <location>
        <begin position="270"/>
        <end position="290"/>
    </location>
</feature>
<dbReference type="PANTHER" id="PTHR33121:SF23">
    <property type="entry name" value="CYCLIC DI-GMP PHOSPHODIESTERASE PDEB"/>
    <property type="match status" value="1"/>
</dbReference>
<dbReference type="InterPro" id="IPR043128">
    <property type="entry name" value="Rev_trsase/Diguanyl_cyclase"/>
</dbReference>
<feature type="domain" description="GGDEF" evidence="3">
    <location>
        <begin position="338"/>
        <end position="471"/>
    </location>
</feature>
<organism evidence="4 5">
    <name type="scientific">Fluctibacter corallii</name>
    <dbReference type="NCBI Taxonomy" id="2984329"/>
    <lineage>
        <taxon>Bacteria</taxon>
        <taxon>Pseudomonadati</taxon>
        <taxon>Pseudomonadota</taxon>
        <taxon>Gammaproteobacteria</taxon>
        <taxon>Alteromonadales</taxon>
        <taxon>Alteromonadaceae</taxon>
        <taxon>Fluctibacter</taxon>
    </lineage>
</organism>
<gene>
    <name evidence="4" type="ORF">OE749_16160</name>
</gene>
<dbReference type="CDD" id="cd01948">
    <property type="entry name" value="EAL"/>
    <property type="match status" value="1"/>
</dbReference>
<feature type="transmembrane region" description="Helical" evidence="1">
    <location>
        <begin position="20"/>
        <end position="40"/>
    </location>
</feature>
<feature type="domain" description="EAL" evidence="2">
    <location>
        <begin position="482"/>
        <end position="734"/>
    </location>
</feature>
<dbReference type="SMART" id="SM00052">
    <property type="entry name" value="EAL"/>
    <property type="match status" value="1"/>
</dbReference>
<evidence type="ECO:0000259" key="2">
    <source>
        <dbReference type="PROSITE" id="PS50883"/>
    </source>
</evidence>
<dbReference type="PROSITE" id="PS50887">
    <property type="entry name" value="GGDEF"/>
    <property type="match status" value="1"/>
</dbReference>
<dbReference type="SUPFAM" id="SSF141868">
    <property type="entry name" value="EAL domain-like"/>
    <property type="match status" value="1"/>
</dbReference>
<dbReference type="PROSITE" id="PS50883">
    <property type="entry name" value="EAL"/>
    <property type="match status" value="1"/>
</dbReference>
<dbReference type="Proteomes" id="UP001652504">
    <property type="component" value="Unassembled WGS sequence"/>
</dbReference>
<name>A0ABT3AC69_9ALTE</name>
<dbReference type="EMBL" id="JAOWKX010000009">
    <property type="protein sequence ID" value="MCV2886228.1"/>
    <property type="molecule type" value="Genomic_DNA"/>
</dbReference>
<protein>
    <submittedName>
        <fullName evidence="4">Bifunctional diguanylate cyclase/phosphodiesterase</fullName>
    </submittedName>
</protein>
<dbReference type="InterPro" id="IPR001633">
    <property type="entry name" value="EAL_dom"/>
</dbReference>
<dbReference type="InterPro" id="IPR000160">
    <property type="entry name" value="GGDEF_dom"/>
</dbReference>
<dbReference type="SMART" id="SM00267">
    <property type="entry name" value="GGDEF"/>
    <property type="match status" value="1"/>
</dbReference>
<dbReference type="InterPro" id="IPR029787">
    <property type="entry name" value="Nucleotide_cyclase"/>
</dbReference>
<dbReference type="SUPFAM" id="SSF55073">
    <property type="entry name" value="Nucleotide cyclase"/>
    <property type="match status" value="1"/>
</dbReference>
<comment type="caution">
    <text evidence="4">The sequence shown here is derived from an EMBL/GenBank/DDBJ whole genome shotgun (WGS) entry which is preliminary data.</text>
</comment>
<dbReference type="InterPro" id="IPR050706">
    <property type="entry name" value="Cyclic-di-GMP_PDE-like"/>
</dbReference>
<keyword evidence="5" id="KW-1185">Reference proteome</keyword>
<evidence type="ECO:0000313" key="5">
    <source>
        <dbReference type="Proteomes" id="UP001652504"/>
    </source>
</evidence>
<sequence>MQKTETPYELSKKQIKHDPLKRIIFVASSAILLLLLWQVFTSYTLHKRYQETLTEAVADKVITEYQGYIHQLRLEMDLFQNRESEALFTLYSQGKESQKEAYLSVLEKLRAEMKHVRLFSVVNEKGDAYFSHITGDFMPSCKEEVADTLRNGKQERLFLHQGKNSSHFDLLQPVRFATTESEFFFVAFDVDVLKRSLERAQLPHQELFLLRQDKQGHVELTSVSDIDTSRELSQSEIDQFETVKPIPMTRWQIAVRLDAAYNERLWRDNLTSAVITWLLLTLLMAGFYLLQRSRTERFSQIAEMYEQNAKHDALTALVNRAYFEKALEMFLANRKDFSTGVVLQIDIDQFQLINNSYGYTFGDMLLAQFAESLTNALPAEVIVSRLGNDEFAVILPELHHADASGFIEELRRYIEDLELEQNEELITVTACIGAVNLTKQHTNCERVLLSLGQAVSTAKSKGRNRAQLYQSNDSQLQVHAQQMDVINKVEMALRQHRFVLYRQRIAPLKKNQERAAECYEVLVRMFDENGILVPPNEFIPVAEQYGMISQIDLWVIETTCQAISLEGESASTRYSINLSGKTLANPELARLIKRLFKQYEITPSRVCFEITETAAIGNFDVALAFITSMKAEGCRFYLDDFGSGMSTFAYLKKLPVDTIKIDGSLIVNLHQDEVSRALVESIQRMATVTGKTTVAEWVENAEAAELLREMGVAYAQGYYVHKPEHWYLIRAMES</sequence>
<dbReference type="NCBIfam" id="TIGR00254">
    <property type="entry name" value="GGDEF"/>
    <property type="match status" value="1"/>
</dbReference>
<dbReference type="Gene3D" id="3.20.20.450">
    <property type="entry name" value="EAL domain"/>
    <property type="match status" value="1"/>
</dbReference>
<dbReference type="Pfam" id="PF00990">
    <property type="entry name" value="GGDEF"/>
    <property type="match status" value="1"/>
</dbReference>
<evidence type="ECO:0000259" key="3">
    <source>
        <dbReference type="PROSITE" id="PS50887"/>
    </source>
</evidence>
<keyword evidence="1" id="KW-1133">Transmembrane helix</keyword>
<evidence type="ECO:0000256" key="1">
    <source>
        <dbReference type="SAM" id="Phobius"/>
    </source>
</evidence>
<keyword evidence="1" id="KW-0812">Transmembrane</keyword>
<dbReference type="PANTHER" id="PTHR33121">
    <property type="entry name" value="CYCLIC DI-GMP PHOSPHODIESTERASE PDEF"/>
    <property type="match status" value="1"/>
</dbReference>